<keyword evidence="1" id="KW-0812">Transmembrane</keyword>
<gene>
    <name evidence="2" type="ORF">GCM10009850_018370</name>
</gene>
<dbReference type="Proteomes" id="UP001499843">
    <property type="component" value="Unassembled WGS sequence"/>
</dbReference>
<reference evidence="3" key="1">
    <citation type="journal article" date="2019" name="Int. J. Syst. Evol. Microbiol.">
        <title>The Global Catalogue of Microorganisms (GCM) 10K type strain sequencing project: providing services to taxonomists for standard genome sequencing and annotation.</title>
        <authorList>
            <consortium name="The Broad Institute Genomics Platform"/>
            <consortium name="The Broad Institute Genome Sequencing Center for Infectious Disease"/>
            <person name="Wu L."/>
            <person name="Ma J."/>
        </authorList>
    </citation>
    <scope>NUCLEOTIDE SEQUENCE [LARGE SCALE GENOMIC DNA]</scope>
    <source>
        <strain evidence="3">JCM 16114</strain>
    </source>
</reference>
<evidence type="ECO:0000313" key="3">
    <source>
        <dbReference type="Proteomes" id="UP001499843"/>
    </source>
</evidence>
<dbReference type="EMBL" id="BAAAQX010000004">
    <property type="protein sequence ID" value="GAA2206379.1"/>
    <property type="molecule type" value="Genomic_DNA"/>
</dbReference>
<protein>
    <submittedName>
        <fullName evidence="2">Uncharacterized protein</fullName>
    </submittedName>
</protein>
<evidence type="ECO:0000313" key="2">
    <source>
        <dbReference type="EMBL" id="GAA2206379.1"/>
    </source>
</evidence>
<comment type="caution">
    <text evidence="2">The sequence shown here is derived from an EMBL/GenBank/DDBJ whole genome shotgun (WGS) entry which is preliminary data.</text>
</comment>
<name>A0ABP5P444_9ACTN</name>
<feature type="transmembrane region" description="Helical" evidence="1">
    <location>
        <begin position="18"/>
        <end position="37"/>
    </location>
</feature>
<proteinExistence type="predicted"/>
<keyword evidence="1" id="KW-0472">Membrane</keyword>
<organism evidence="2 3">
    <name type="scientific">Nonomuraea monospora</name>
    <dbReference type="NCBI Taxonomy" id="568818"/>
    <lineage>
        <taxon>Bacteria</taxon>
        <taxon>Bacillati</taxon>
        <taxon>Actinomycetota</taxon>
        <taxon>Actinomycetes</taxon>
        <taxon>Streptosporangiales</taxon>
        <taxon>Streptosporangiaceae</taxon>
        <taxon>Nonomuraea</taxon>
    </lineage>
</organism>
<keyword evidence="1" id="KW-1133">Transmembrane helix</keyword>
<evidence type="ECO:0000256" key="1">
    <source>
        <dbReference type="SAM" id="Phobius"/>
    </source>
</evidence>
<keyword evidence="3" id="KW-1185">Reference proteome</keyword>
<sequence length="126" mass="13800">MVLIEAVPQELPRQRSRLPFLVCVTLLAFIAGCVAVVKVPQWRNDERLAQLQERVSMLPLPADTERDLGLVVQGTVGLQSGNSVAGGELAGTVYVNPSGSWRDGYKSVIVRFFDGPHDPGFDLRCH</sequence>
<accession>A0ABP5P444</accession>
<dbReference type="RefSeq" id="WP_344472533.1">
    <property type="nucleotide sequence ID" value="NZ_BAAAQX010000004.1"/>
</dbReference>